<gene>
    <name evidence="1" type="ORF">FHG12_03180</name>
</gene>
<name>A0A5B7ZWD8_9BACT</name>
<dbReference type="EMBL" id="CP040896">
    <property type="protein sequence ID" value="QDA59167.1"/>
    <property type="molecule type" value="Genomic_DNA"/>
</dbReference>
<reference evidence="1 2" key="1">
    <citation type="submission" date="2019-06" db="EMBL/GenBank/DDBJ databases">
        <authorList>
            <person name="Srinivasan S."/>
        </authorList>
    </citation>
    <scope>NUCLEOTIDE SEQUENCE [LARGE SCALE GENOMIC DNA]</scope>
    <source>
        <strain evidence="1 2">17J68-5</strain>
    </source>
</reference>
<proteinExistence type="predicted"/>
<dbReference type="KEGG" id="hyj:FHG12_03180"/>
<dbReference type="OrthoDB" id="878909at2"/>
<keyword evidence="2" id="KW-1185">Reference proteome</keyword>
<evidence type="ECO:0000313" key="2">
    <source>
        <dbReference type="Proteomes" id="UP000305398"/>
    </source>
</evidence>
<sequence length="206" mass="22586">MFRTPSASLSTRLPTLEVAVQTGPLAASDGALPEDPQKLFQNEINQNITDSGDSLLFGYARLQVTEATAARAGRGFQAFQMLTFMAPSLFGMPLEYRRTSLRAEVQIMNDRGQVIGTYEGIGRSNVRVAMYHGYSQSDAPRLADADALRLALAQIRPQLETDSDTLRMQLLATEPIDQNAIKLEMHEINVSPFPEGIKRSIVSAGL</sequence>
<accession>A0A5B7ZWD8</accession>
<dbReference type="RefSeq" id="WP_139514242.1">
    <property type="nucleotide sequence ID" value="NZ_CP040896.1"/>
</dbReference>
<evidence type="ECO:0000313" key="1">
    <source>
        <dbReference type="EMBL" id="QDA59167.1"/>
    </source>
</evidence>
<protein>
    <submittedName>
        <fullName evidence="1">Uncharacterized protein</fullName>
    </submittedName>
</protein>
<dbReference type="AlphaFoldDB" id="A0A5B7ZWD8"/>
<organism evidence="1 2">
    <name type="scientific">Hymenobacter jejuensis</name>
    <dbReference type="NCBI Taxonomy" id="2502781"/>
    <lineage>
        <taxon>Bacteria</taxon>
        <taxon>Pseudomonadati</taxon>
        <taxon>Bacteroidota</taxon>
        <taxon>Cytophagia</taxon>
        <taxon>Cytophagales</taxon>
        <taxon>Hymenobacteraceae</taxon>
        <taxon>Hymenobacter</taxon>
    </lineage>
</organism>
<dbReference type="Proteomes" id="UP000305398">
    <property type="component" value="Chromosome"/>
</dbReference>